<feature type="transmembrane region" description="Helical" evidence="8">
    <location>
        <begin position="39"/>
        <end position="61"/>
    </location>
</feature>
<keyword evidence="3" id="KW-0813">Transport</keyword>
<keyword evidence="6 8" id="KW-1133">Transmembrane helix</keyword>
<dbReference type="SUPFAM" id="SSF103481">
    <property type="entry name" value="Multidrug resistance efflux transporter EmrE"/>
    <property type="match status" value="2"/>
</dbReference>
<keyword evidence="4" id="KW-1003">Cell membrane</keyword>
<feature type="domain" description="EamA" evidence="9">
    <location>
        <begin position="9"/>
        <end position="142"/>
    </location>
</feature>
<evidence type="ECO:0000313" key="11">
    <source>
        <dbReference type="Proteomes" id="UP000305675"/>
    </source>
</evidence>
<sequence length="297" mass="32709">MANQDFRQGVLYAIAAYCMWGVAPVYFKFLDSVPPTEILMHRVIWSFILVTILVVVSGQIASVKQIFRQPKQLLILTVTATLVGCNWLLFIWAISADRLVDASLGYFINPLLNVALGMLFLGERLSKLQLTAVGIAALGVLVELIQFGSIPWISLALAGSFGLYGLMRKKVGLQAVTGLFVETALMLPIALLYWWSLDTPTANLANNSGNLNLLLFSAGVITTLPLLSFAAAAVRIPYYLLGLIQYIGPSLMLILAITVYGETMDAATLTTFGFIWLALLIFTGDTWQRRRRNKRDA</sequence>
<keyword evidence="11" id="KW-1185">Reference proteome</keyword>
<feature type="transmembrane region" description="Helical" evidence="8">
    <location>
        <begin position="266"/>
        <end position="287"/>
    </location>
</feature>
<evidence type="ECO:0000259" key="9">
    <source>
        <dbReference type="Pfam" id="PF00892"/>
    </source>
</evidence>
<dbReference type="NCBIfam" id="TIGR00688">
    <property type="entry name" value="rarD"/>
    <property type="match status" value="1"/>
</dbReference>
<feature type="transmembrane region" description="Helical" evidence="8">
    <location>
        <begin position="238"/>
        <end position="260"/>
    </location>
</feature>
<reference evidence="10 11" key="1">
    <citation type="submission" date="2019-04" db="EMBL/GenBank/DDBJ databases">
        <authorList>
            <person name="Hwang J.C."/>
        </authorList>
    </citation>
    <scope>NUCLEOTIDE SEQUENCE [LARGE SCALE GENOMIC DNA]</scope>
    <source>
        <strain evidence="10 11">IMCC35002</strain>
    </source>
</reference>
<evidence type="ECO:0000256" key="8">
    <source>
        <dbReference type="SAM" id="Phobius"/>
    </source>
</evidence>
<dbReference type="PANTHER" id="PTHR22911">
    <property type="entry name" value="ACYL-MALONYL CONDENSING ENZYME-RELATED"/>
    <property type="match status" value="1"/>
</dbReference>
<evidence type="ECO:0000256" key="5">
    <source>
        <dbReference type="ARBA" id="ARBA00022692"/>
    </source>
</evidence>
<accession>A0A4U1BP36</accession>
<dbReference type="AlphaFoldDB" id="A0A4U1BP36"/>
<dbReference type="EMBL" id="SWCJ01000004">
    <property type="protein sequence ID" value="TKB56155.1"/>
    <property type="molecule type" value="Genomic_DNA"/>
</dbReference>
<dbReference type="InterPro" id="IPR004626">
    <property type="entry name" value="RarD"/>
</dbReference>
<evidence type="ECO:0000256" key="2">
    <source>
        <dbReference type="ARBA" id="ARBA00007362"/>
    </source>
</evidence>
<dbReference type="OrthoDB" id="369870at2"/>
<feature type="transmembrane region" description="Helical" evidence="8">
    <location>
        <begin position="9"/>
        <end position="27"/>
    </location>
</feature>
<feature type="transmembrane region" description="Helical" evidence="8">
    <location>
        <begin position="209"/>
        <end position="231"/>
    </location>
</feature>
<keyword evidence="5 8" id="KW-0812">Transmembrane</keyword>
<evidence type="ECO:0000256" key="3">
    <source>
        <dbReference type="ARBA" id="ARBA00022448"/>
    </source>
</evidence>
<evidence type="ECO:0000256" key="6">
    <source>
        <dbReference type="ARBA" id="ARBA00022989"/>
    </source>
</evidence>
<evidence type="ECO:0000313" key="10">
    <source>
        <dbReference type="EMBL" id="TKB56155.1"/>
    </source>
</evidence>
<dbReference type="GO" id="GO:0005886">
    <property type="term" value="C:plasma membrane"/>
    <property type="evidence" value="ECO:0007669"/>
    <property type="project" value="UniProtKB-SubCell"/>
</dbReference>
<dbReference type="Proteomes" id="UP000305675">
    <property type="component" value="Unassembled WGS sequence"/>
</dbReference>
<comment type="caution">
    <text evidence="10">The sequence shown here is derived from an EMBL/GenBank/DDBJ whole genome shotgun (WGS) entry which is preliminary data.</text>
</comment>
<keyword evidence="7 8" id="KW-0472">Membrane</keyword>
<comment type="similarity">
    <text evidence="2">Belongs to the EamA transporter family.</text>
</comment>
<dbReference type="RefSeq" id="WP_136862884.1">
    <property type="nucleotide sequence ID" value="NZ_SWCJ01000004.1"/>
</dbReference>
<protein>
    <submittedName>
        <fullName evidence="10">EamA family transporter RarD</fullName>
    </submittedName>
</protein>
<feature type="transmembrane region" description="Helical" evidence="8">
    <location>
        <begin position="104"/>
        <end position="121"/>
    </location>
</feature>
<dbReference type="InterPro" id="IPR037185">
    <property type="entry name" value="EmrE-like"/>
</dbReference>
<dbReference type="InterPro" id="IPR000620">
    <property type="entry name" value="EamA_dom"/>
</dbReference>
<proteinExistence type="inferred from homology"/>
<dbReference type="PANTHER" id="PTHR22911:SF137">
    <property type="entry name" value="SOLUTE CARRIER FAMILY 35 MEMBER G2-RELATED"/>
    <property type="match status" value="1"/>
</dbReference>
<comment type="subcellular location">
    <subcellularLocation>
        <location evidence="1">Cell membrane</location>
        <topology evidence="1">Multi-pass membrane protein</topology>
    </subcellularLocation>
</comment>
<dbReference type="Pfam" id="PF00892">
    <property type="entry name" value="EamA"/>
    <property type="match status" value="1"/>
</dbReference>
<gene>
    <name evidence="10" type="primary">rarD</name>
    <name evidence="10" type="ORF">FCL42_08040</name>
</gene>
<evidence type="ECO:0000256" key="4">
    <source>
        <dbReference type="ARBA" id="ARBA00022475"/>
    </source>
</evidence>
<feature type="transmembrane region" description="Helical" evidence="8">
    <location>
        <begin position="179"/>
        <end position="197"/>
    </location>
</feature>
<feature type="transmembrane region" description="Helical" evidence="8">
    <location>
        <begin position="151"/>
        <end position="167"/>
    </location>
</feature>
<name>A0A4U1BP36_9GAMM</name>
<organism evidence="10 11">
    <name type="scientific">Ferrimonas aestuarii</name>
    <dbReference type="NCBI Taxonomy" id="2569539"/>
    <lineage>
        <taxon>Bacteria</taxon>
        <taxon>Pseudomonadati</taxon>
        <taxon>Pseudomonadota</taxon>
        <taxon>Gammaproteobacteria</taxon>
        <taxon>Alteromonadales</taxon>
        <taxon>Ferrimonadaceae</taxon>
        <taxon>Ferrimonas</taxon>
    </lineage>
</organism>
<feature type="transmembrane region" description="Helical" evidence="8">
    <location>
        <begin position="73"/>
        <end position="92"/>
    </location>
</feature>
<evidence type="ECO:0000256" key="7">
    <source>
        <dbReference type="ARBA" id="ARBA00023136"/>
    </source>
</evidence>
<evidence type="ECO:0000256" key="1">
    <source>
        <dbReference type="ARBA" id="ARBA00004651"/>
    </source>
</evidence>